<evidence type="ECO:0000313" key="3">
    <source>
        <dbReference type="Proteomes" id="UP001597212"/>
    </source>
</evidence>
<comment type="caution">
    <text evidence="2">The sequence shown here is derived from an EMBL/GenBank/DDBJ whole genome shotgun (WGS) entry which is preliminary data.</text>
</comment>
<reference evidence="3" key="1">
    <citation type="journal article" date="2019" name="Int. J. Syst. Evol. Microbiol.">
        <title>The Global Catalogue of Microorganisms (GCM) 10K type strain sequencing project: providing services to taxonomists for standard genome sequencing and annotation.</title>
        <authorList>
            <consortium name="The Broad Institute Genomics Platform"/>
            <consortium name="The Broad Institute Genome Sequencing Center for Infectious Disease"/>
            <person name="Wu L."/>
            <person name="Ma J."/>
        </authorList>
    </citation>
    <scope>NUCLEOTIDE SEQUENCE [LARGE SCALE GENOMIC DNA]</scope>
    <source>
        <strain evidence="3">CCM 8912</strain>
    </source>
</reference>
<evidence type="ECO:0000256" key="1">
    <source>
        <dbReference type="SAM" id="Phobius"/>
    </source>
</evidence>
<dbReference type="EMBL" id="JBHTOK010000071">
    <property type="protein sequence ID" value="MFD1441581.1"/>
    <property type="molecule type" value="Genomic_DNA"/>
</dbReference>
<keyword evidence="1" id="KW-1133">Transmembrane helix</keyword>
<organism evidence="2 3">
    <name type="scientific">Lacticaseibacillus hegangensis</name>
    <dbReference type="NCBI Taxonomy" id="2486010"/>
    <lineage>
        <taxon>Bacteria</taxon>
        <taxon>Bacillati</taxon>
        <taxon>Bacillota</taxon>
        <taxon>Bacilli</taxon>
        <taxon>Lactobacillales</taxon>
        <taxon>Lactobacillaceae</taxon>
        <taxon>Lacticaseibacillus</taxon>
    </lineage>
</organism>
<name>A0ABW4CW28_9LACO</name>
<dbReference type="Proteomes" id="UP001597212">
    <property type="component" value="Unassembled WGS sequence"/>
</dbReference>
<gene>
    <name evidence="2" type="ORF">ACFQ5K_09375</name>
</gene>
<keyword evidence="1" id="KW-0472">Membrane</keyword>
<dbReference type="RefSeq" id="WP_125756567.1">
    <property type="nucleotide sequence ID" value="NZ_JBHTOK010000071.1"/>
</dbReference>
<feature type="transmembrane region" description="Helical" evidence="1">
    <location>
        <begin position="7"/>
        <end position="38"/>
    </location>
</feature>
<proteinExistence type="predicted"/>
<accession>A0ABW4CW28</accession>
<protein>
    <submittedName>
        <fullName evidence="2">Uncharacterized protein</fullName>
    </submittedName>
</protein>
<feature type="transmembrane region" description="Helical" evidence="1">
    <location>
        <begin position="50"/>
        <end position="72"/>
    </location>
</feature>
<sequence>MSRIVKLFCGILFALIAVLPALLLVAMILLISVAFAGVSAPIALGLVPPLLVLGLIGVPLLSAILLVGLWFAHFHQATLHVLDNGVKRELTIKINLTGRQILRQLQNETVIAHHHGGSWFSAFDHALEGFFHDELRDYLLHQVSEQYGLDVEEVMRLADDRDYHFSL</sequence>
<keyword evidence="3" id="KW-1185">Reference proteome</keyword>
<keyword evidence="1" id="KW-0812">Transmembrane</keyword>
<evidence type="ECO:0000313" key="2">
    <source>
        <dbReference type="EMBL" id="MFD1441581.1"/>
    </source>
</evidence>